<evidence type="ECO:0000256" key="11">
    <source>
        <dbReference type="SAM" id="MobiDB-lite"/>
    </source>
</evidence>
<dbReference type="Pfam" id="PF03531">
    <property type="entry name" value="SSrecog"/>
    <property type="match status" value="1"/>
</dbReference>
<dbReference type="OrthoDB" id="498543at2759"/>
<dbReference type="GO" id="GO:0035101">
    <property type="term" value="C:FACT complex"/>
    <property type="evidence" value="ECO:0007669"/>
    <property type="project" value="TreeGrafter"/>
</dbReference>
<evidence type="ECO:0000256" key="7">
    <source>
        <dbReference type="ARBA" id="ARBA00023163"/>
    </source>
</evidence>
<dbReference type="SMART" id="SM01287">
    <property type="entry name" value="Rtt106"/>
    <property type="match status" value="1"/>
</dbReference>
<dbReference type="GO" id="GO:0003677">
    <property type="term" value="F:DNA binding"/>
    <property type="evidence" value="ECO:0007669"/>
    <property type="project" value="InterPro"/>
</dbReference>
<dbReference type="InterPro" id="IPR024954">
    <property type="entry name" value="SSRP1_DD"/>
</dbReference>
<dbReference type="InterPro" id="IPR038167">
    <property type="entry name" value="SSRP1_sf"/>
</dbReference>
<evidence type="ECO:0000259" key="12">
    <source>
        <dbReference type="SMART" id="SM01287"/>
    </source>
</evidence>
<dbReference type="Gene3D" id="2.30.29.30">
    <property type="entry name" value="Pleckstrin-homology domain (PH domain)/Phosphotyrosine-binding domain (PTB)"/>
    <property type="match status" value="2"/>
</dbReference>
<evidence type="ECO:0000256" key="8">
    <source>
        <dbReference type="ARBA" id="ARBA00023204"/>
    </source>
</evidence>
<feature type="domain" description="Histone chaperone RTT106/FACT complex subunit SPT16-like middle" evidence="12">
    <location>
        <begin position="380"/>
        <end position="473"/>
    </location>
</feature>
<protein>
    <recommendedName>
        <fullName evidence="2 10">FACT complex subunit POB3</fullName>
    </recommendedName>
</protein>
<dbReference type="Pfam" id="PF08512">
    <property type="entry name" value="Rttp106-like_middle"/>
    <property type="match status" value="1"/>
</dbReference>
<dbReference type="InterPro" id="IPR035417">
    <property type="entry name" value="SSRP1/POB3_N"/>
</dbReference>
<name>A0A4T0X623_9ASCO</name>
<evidence type="ECO:0000256" key="1">
    <source>
        <dbReference type="ARBA" id="ARBA00010060"/>
    </source>
</evidence>
<dbReference type="PANTHER" id="PTHR45849:SF1">
    <property type="entry name" value="FACT COMPLEX SUBUNIT SSRP1"/>
    <property type="match status" value="1"/>
</dbReference>
<keyword evidence="5 10" id="KW-0227">DNA damage</keyword>
<dbReference type="CDD" id="cd13229">
    <property type="entry name" value="PH_TFIIH"/>
    <property type="match status" value="1"/>
</dbReference>
<evidence type="ECO:0000313" key="14">
    <source>
        <dbReference type="Proteomes" id="UP000307173"/>
    </source>
</evidence>
<dbReference type="FunFam" id="2.30.29.150:FF:000001">
    <property type="entry name" value="Fact complex subunit ssrp1"/>
    <property type="match status" value="1"/>
</dbReference>
<dbReference type="Gene3D" id="2.30.29.220">
    <property type="entry name" value="Structure-specific recognition protein (SSRP1)"/>
    <property type="match status" value="1"/>
</dbReference>
<keyword evidence="8 10" id="KW-0234">DNA repair</keyword>
<dbReference type="PANTHER" id="PTHR45849">
    <property type="entry name" value="FACT COMPLEX SUBUNIT SSRP1"/>
    <property type="match status" value="1"/>
</dbReference>
<evidence type="ECO:0000313" key="13">
    <source>
        <dbReference type="EMBL" id="TID30487.1"/>
    </source>
</evidence>
<sequence length="544" mass="61539">MSSEYERIYLNQSKLPGRMRIADSGLGWKAQSVPGSTTKTTPFLLPSDELSSCYWSRGSRGYELRIDTKNKGVVILDGFDERDSVGLKHELSKNFNIQLETKEHSLRGWNWGKINLARNELIFNVANKPAYEIPYAEIANTNLSGRNEVAVEMELVHPENSVERTGDELVEIKFYIPGNVEVNDEMDIDDDNDEEKKNETQIKDGEEVKKEKEAKLKSKAELFVEELKSKADITQVVGEVIVSFDEVLFLTPRGRYDIDMYENFLRLRGKTYDYKVQYTQIQRLFSLPKLDGMHHLLVLQVNPPLRQGQTKYSFLTLQFDEQEEIEVELNVDDSEFEEKYKGKINKIYSAPTYTVIGNLLKGLTERRIITPGSYVSKDSLPGISCSLKANEGHLYALEKCALFLTKPTVLIPYSEVASITFARVGQGSAQKTFDMEISTINGGPTHNFGNIDRAEQPLLEDFFRSKNLKVRNDEKIAQAMLANAIAESDGEADLGSADDESPDEDFNSGSESDESPDEEYDSDVKSDNEGSDTEPKKKKQKNDD</sequence>
<dbReference type="GO" id="GO:0031491">
    <property type="term" value="F:nucleosome binding"/>
    <property type="evidence" value="ECO:0007669"/>
    <property type="project" value="TreeGrafter"/>
</dbReference>
<dbReference type="GO" id="GO:0006260">
    <property type="term" value="P:DNA replication"/>
    <property type="evidence" value="ECO:0007669"/>
    <property type="project" value="UniProtKB-KW"/>
</dbReference>
<reference evidence="13 14" key="1">
    <citation type="journal article" date="2019" name="Front. Genet.">
        <title>Whole-Genome Sequencing of the Opportunistic Yeast Pathogen Candida inconspicua Uncovers Its Hybrid Origin.</title>
        <authorList>
            <person name="Mixao V."/>
            <person name="Hansen A.P."/>
            <person name="Saus E."/>
            <person name="Boekhout T."/>
            <person name="Lass-Florl C."/>
            <person name="Gabaldon T."/>
        </authorList>
    </citation>
    <scope>NUCLEOTIDE SEQUENCE [LARGE SCALE GENOMIC DNA]</scope>
    <source>
        <strain evidence="13 14">CBS 180</strain>
    </source>
</reference>
<keyword evidence="3 10" id="KW-0158">Chromosome</keyword>
<keyword evidence="9 10" id="KW-0539">Nucleus</keyword>
<keyword evidence="7 10" id="KW-0804">Transcription</keyword>
<dbReference type="CDD" id="cd13231">
    <property type="entry name" value="PH2_SSRP1-like"/>
    <property type="match status" value="1"/>
</dbReference>
<comment type="function">
    <text evidence="10">Component of the FACT complex, a general chromatin factor that acts to reorganize nucleosomes. The FACT complex is involved in multiple processes that require DNA as a template such as mRNA elongation, DNA replication and DNA repair. During transcription elongation the FACT complex acts as a histone chaperone that both destabilizes and restores nucleosomal structure. It facilitates the passage of RNA polymerase II and transcription by promoting the dissociation of one histone H2A-H2B dimer from the nucleosome, then subsequently promotes the reestablishment of the nucleosome following the passage of RNA polymerase II.</text>
</comment>
<accession>A0A4T0X623</accession>
<dbReference type="SUPFAM" id="SSF50729">
    <property type="entry name" value="PH domain-like"/>
    <property type="match status" value="1"/>
</dbReference>
<evidence type="ECO:0000256" key="5">
    <source>
        <dbReference type="ARBA" id="ARBA00022763"/>
    </source>
</evidence>
<comment type="similarity">
    <text evidence="1 10">Belongs to the SSRP1 family.</text>
</comment>
<comment type="caution">
    <text evidence="13">The sequence shown here is derived from an EMBL/GenBank/DDBJ whole genome shotgun (WGS) entry which is preliminary data.</text>
</comment>
<dbReference type="GO" id="GO:0042393">
    <property type="term" value="F:histone binding"/>
    <property type="evidence" value="ECO:0007669"/>
    <property type="project" value="TreeGrafter"/>
</dbReference>
<dbReference type="InterPro" id="IPR048993">
    <property type="entry name" value="SSRP1-like_PH1"/>
</dbReference>
<gene>
    <name evidence="13" type="ORF">CANINC_000840</name>
</gene>
<evidence type="ECO:0000256" key="2">
    <source>
        <dbReference type="ARBA" id="ARBA00014978"/>
    </source>
</evidence>
<proteinExistence type="inferred from homology"/>
<keyword evidence="4 10" id="KW-0235">DNA replication</keyword>
<dbReference type="CDD" id="cd13230">
    <property type="entry name" value="PH1_SSRP1-like"/>
    <property type="match status" value="1"/>
</dbReference>
<dbReference type="EMBL" id="SELW01000141">
    <property type="protein sequence ID" value="TID30487.1"/>
    <property type="molecule type" value="Genomic_DNA"/>
</dbReference>
<dbReference type="InterPro" id="IPR013719">
    <property type="entry name" value="RTT106/SPT16-like_middle_dom"/>
</dbReference>
<feature type="region of interest" description="Disordered" evidence="11">
    <location>
        <begin position="489"/>
        <end position="544"/>
    </location>
</feature>
<evidence type="ECO:0000256" key="10">
    <source>
        <dbReference type="RuleBase" id="RU364013"/>
    </source>
</evidence>
<dbReference type="Pfam" id="PF17292">
    <property type="entry name" value="POB3_N"/>
    <property type="match status" value="1"/>
</dbReference>
<evidence type="ECO:0000256" key="9">
    <source>
        <dbReference type="ARBA" id="ARBA00023242"/>
    </source>
</evidence>
<dbReference type="Proteomes" id="UP000307173">
    <property type="component" value="Unassembled WGS sequence"/>
</dbReference>
<evidence type="ECO:0000256" key="6">
    <source>
        <dbReference type="ARBA" id="ARBA00023015"/>
    </source>
</evidence>
<dbReference type="AlphaFoldDB" id="A0A4T0X623"/>
<dbReference type="Gene3D" id="2.30.29.150">
    <property type="match status" value="1"/>
</dbReference>
<dbReference type="STRING" id="52247.A0A4T0X623"/>
<dbReference type="Pfam" id="PF21103">
    <property type="entry name" value="PH1_SSRP1-like"/>
    <property type="match status" value="1"/>
</dbReference>
<keyword evidence="6 10" id="KW-0805">Transcription regulation</keyword>
<organism evidence="13 14">
    <name type="scientific">Pichia inconspicua</name>
    <dbReference type="NCBI Taxonomy" id="52247"/>
    <lineage>
        <taxon>Eukaryota</taxon>
        <taxon>Fungi</taxon>
        <taxon>Dikarya</taxon>
        <taxon>Ascomycota</taxon>
        <taxon>Saccharomycotina</taxon>
        <taxon>Pichiomycetes</taxon>
        <taxon>Pichiales</taxon>
        <taxon>Pichiaceae</taxon>
        <taxon>Pichia</taxon>
    </lineage>
</organism>
<comment type="subcellular location">
    <subcellularLocation>
        <location evidence="10">Nucleus</location>
    </subcellularLocation>
    <subcellularLocation>
        <location evidence="10">Chromosome</location>
    </subcellularLocation>
</comment>
<dbReference type="GO" id="GO:0006281">
    <property type="term" value="P:DNA repair"/>
    <property type="evidence" value="ECO:0007669"/>
    <property type="project" value="UniProtKB-KW"/>
</dbReference>
<dbReference type="InterPro" id="IPR011993">
    <property type="entry name" value="PH-like_dom_sf"/>
</dbReference>
<feature type="compositionally biased region" description="Acidic residues" evidence="11">
    <location>
        <begin position="489"/>
        <end position="521"/>
    </location>
</feature>
<dbReference type="InterPro" id="IPR050454">
    <property type="entry name" value="RTT106/SSRP1_HistChap/FACT"/>
</dbReference>
<evidence type="ECO:0000256" key="4">
    <source>
        <dbReference type="ARBA" id="ARBA00022705"/>
    </source>
</evidence>
<keyword evidence="14" id="KW-1185">Reference proteome</keyword>
<dbReference type="InterPro" id="IPR000969">
    <property type="entry name" value="SSRP1/POB3"/>
</dbReference>
<dbReference type="PRINTS" id="PR00887">
    <property type="entry name" value="SSRCOGNITION"/>
</dbReference>
<evidence type="ECO:0000256" key="3">
    <source>
        <dbReference type="ARBA" id="ARBA00022454"/>
    </source>
</evidence>